<feature type="non-terminal residue" evidence="1">
    <location>
        <position position="1"/>
    </location>
</feature>
<dbReference type="AlphaFoldDB" id="X0WRZ6"/>
<feature type="non-terminal residue" evidence="1">
    <location>
        <position position="251"/>
    </location>
</feature>
<reference evidence="1" key="1">
    <citation type="journal article" date="2014" name="Front. Microbiol.">
        <title>High frequency of phylogenetically diverse reductive dehalogenase-homologous genes in deep subseafloor sedimentary metagenomes.</title>
        <authorList>
            <person name="Kawai M."/>
            <person name="Futagami T."/>
            <person name="Toyoda A."/>
            <person name="Takaki Y."/>
            <person name="Nishi S."/>
            <person name="Hori S."/>
            <person name="Arai W."/>
            <person name="Tsubouchi T."/>
            <person name="Morono Y."/>
            <person name="Uchiyama I."/>
            <person name="Ito T."/>
            <person name="Fujiyama A."/>
            <person name="Inagaki F."/>
            <person name="Takami H."/>
        </authorList>
    </citation>
    <scope>NUCLEOTIDE SEQUENCE</scope>
    <source>
        <strain evidence="1">Expedition CK06-06</strain>
    </source>
</reference>
<gene>
    <name evidence="1" type="ORF">S01H1_65013</name>
</gene>
<evidence type="ECO:0000313" key="1">
    <source>
        <dbReference type="EMBL" id="GAG33744.1"/>
    </source>
</evidence>
<proteinExistence type="predicted"/>
<dbReference type="EMBL" id="BARS01042893">
    <property type="protein sequence ID" value="GAG33744.1"/>
    <property type="molecule type" value="Genomic_DNA"/>
</dbReference>
<name>X0WRZ6_9ZZZZ</name>
<protein>
    <submittedName>
        <fullName evidence="1">Uncharacterized protein</fullName>
    </submittedName>
</protein>
<sequence>LDQRAAELRELLPAGAKGITKNARAVIEGLLLARRDDVVSGFISDVASQLKDASSGDRTKIAQDIKGVIEVLLSYAKYELLENLSLTFQEALKKEKNSGAYSEMAEVLEEIAVGLIYKEEYKKPLAIIKTFKTELEESRSSDEKKCIQEVLRGIVSDETITLLVKSFQPQGIRDLSGAIEILNELGVEAEERLLKLILKEDTREEPFEVYLRRRNIAFFLTREGSKAGNRLKNALFAAPPEIAIDIIKVFG</sequence>
<comment type="caution">
    <text evidence="1">The sequence shown here is derived from an EMBL/GenBank/DDBJ whole genome shotgun (WGS) entry which is preliminary data.</text>
</comment>
<accession>X0WRZ6</accession>
<organism evidence="1">
    <name type="scientific">marine sediment metagenome</name>
    <dbReference type="NCBI Taxonomy" id="412755"/>
    <lineage>
        <taxon>unclassified sequences</taxon>
        <taxon>metagenomes</taxon>
        <taxon>ecological metagenomes</taxon>
    </lineage>
</organism>